<evidence type="ECO:0000313" key="4">
    <source>
        <dbReference type="Proteomes" id="UP001152747"/>
    </source>
</evidence>
<dbReference type="PROSITE" id="PS00028">
    <property type="entry name" value="ZINC_FINGER_C2H2_1"/>
    <property type="match status" value="3"/>
</dbReference>
<evidence type="ECO:0000259" key="2">
    <source>
        <dbReference type="PROSITE" id="PS00028"/>
    </source>
</evidence>
<dbReference type="InterPro" id="IPR036236">
    <property type="entry name" value="Znf_C2H2_sf"/>
</dbReference>
<feature type="domain" description="C2H2-type" evidence="2">
    <location>
        <begin position="226"/>
        <end position="247"/>
    </location>
</feature>
<accession>A0A9P1N1F2</accession>
<keyword evidence="4" id="KW-1185">Reference proteome</keyword>
<protein>
    <recommendedName>
        <fullName evidence="2">C2H2-type domain-containing protein</fullName>
    </recommendedName>
</protein>
<evidence type="ECO:0000256" key="1">
    <source>
        <dbReference type="SAM" id="MobiDB-lite"/>
    </source>
</evidence>
<name>A0A9P1N1F2_9PELO</name>
<feature type="region of interest" description="Disordered" evidence="1">
    <location>
        <begin position="66"/>
        <end position="98"/>
    </location>
</feature>
<proteinExistence type="predicted"/>
<dbReference type="AlphaFoldDB" id="A0A9P1N1F2"/>
<sequence>MSQEPSGSQQKRRQHKVERASLSEVKHFLCYFCGDFFPNLLDYQKHILNHQLYAYSYQIWHGRHNEKNRKKRQIEKSEQVTPSVSPQPTSAGDKEGEDLGIFRIKQIKKEETVPIAPKKRENSGSLSPKTVKRRKTTSREDKDEQQISPPEPKKLILLNVGNRPRSQLTESAPRACDICSYRCNKFSSIIAHQIEVHQADFDRITMFLYVGDYMQVKKVSPPGVGCPKCKVKFINACQYYLHLLSKHVGDVAQQLAGKFEDVDNQDTEVILNRPDKPQITYTYNLTL</sequence>
<feature type="domain" description="C2H2-type" evidence="2">
    <location>
        <begin position="176"/>
        <end position="197"/>
    </location>
</feature>
<comment type="caution">
    <text evidence="3">The sequence shown here is derived from an EMBL/GenBank/DDBJ whole genome shotgun (WGS) entry which is preliminary data.</text>
</comment>
<dbReference type="EMBL" id="CANHGI010000003">
    <property type="protein sequence ID" value="CAI5446378.1"/>
    <property type="molecule type" value="Genomic_DNA"/>
</dbReference>
<dbReference type="InterPro" id="IPR013087">
    <property type="entry name" value="Znf_C2H2_type"/>
</dbReference>
<gene>
    <name evidence="3" type="ORF">CAMP_LOCUS9015</name>
</gene>
<feature type="region of interest" description="Disordered" evidence="1">
    <location>
        <begin position="112"/>
        <end position="153"/>
    </location>
</feature>
<dbReference type="SUPFAM" id="SSF57667">
    <property type="entry name" value="beta-beta-alpha zinc fingers"/>
    <property type="match status" value="1"/>
</dbReference>
<dbReference type="SMART" id="SM00355">
    <property type="entry name" value="ZnF_C2H2"/>
    <property type="match status" value="3"/>
</dbReference>
<reference evidence="3" key="1">
    <citation type="submission" date="2022-11" db="EMBL/GenBank/DDBJ databases">
        <authorList>
            <person name="Kikuchi T."/>
        </authorList>
    </citation>
    <scope>NUCLEOTIDE SEQUENCE</scope>
    <source>
        <strain evidence="3">PS1010</strain>
    </source>
</reference>
<dbReference type="OrthoDB" id="5576441at2759"/>
<organism evidence="3 4">
    <name type="scientific">Caenorhabditis angaria</name>
    <dbReference type="NCBI Taxonomy" id="860376"/>
    <lineage>
        <taxon>Eukaryota</taxon>
        <taxon>Metazoa</taxon>
        <taxon>Ecdysozoa</taxon>
        <taxon>Nematoda</taxon>
        <taxon>Chromadorea</taxon>
        <taxon>Rhabditida</taxon>
        <taxon>Rhabditina</taxon>
        <taxon>Rhabditomorpha</taxon>
        <taxon>Rhabditoidea</taxon>
        <taxon>Rhabditidae</taxon>
        <taxon>Peloderinae</taxon>
        <taxon>Caenorhabditis</taxon>
    </lineage>
</organism>
<feature type="domain" description="C2H2-type" evidence="2">
    <location>
        <begin position="30"/>
        <end position="50"/>
    </location>
</feature>
<feature type="compositionally biased region" description="Basic and acidic residues" evidence="1">
    <location>
        <begin position="112"/>
        <end position="122"/>
    </location>
</feature>
<feature type="compositionally biased region" description="Polar residues" evidence="1">
    <location>
        <begin position="79"/>
        <end position="90"/>
    </location>
</feature>
<evidence type="ECO:0000313" key="3">
    <source>
        <dbReference type="EMBL" id="CAI5446378.1"/>
    </source>
</evidence>
<dbReference type="Proteomes" id="UP001152747">
    <property type="component" value="Unassembled WGS sequence"/>
</dbReference>